<gene>
    <name evidence="1" type="ORF">R1flu_020243</name>
</gene>
<dbReference type="Proteomes" id="UP001605036">
    <property type="component" value="Unassembled WGS sequence"/>
</dbReference>
<evidence type="ECO:0000313" key="1">
    <source>
        <dbReference type="EMBL" id="KAL2652115.1"/>
    </source>
</evidence>
<dbReference type="AlphaFoldDB" id="A0ABD1ZMF1"/>
<sequence length="74" mass="8751">MRNDQEYKIELSVLSPSLVLRGLQFINHSQRTLVTKATYLHQTKDDTRSVYHYKPLIYVEFTLVTGRDDDETYV</sequence>
<accession>A0ABD1ZMF1</accession>
<evidence type="ECO:0000313" key="2">
    <source>
        <dbReference type="Proteomes" id="UP001605036"/>
    </source>
</evidence>
<name>A0ABD1ZMF1_9MARC</name>
<comment type="caution">
    <text evidence="1">The sequence shown here is derived from an EMBL/GenBank/DDBJ whole genome shotgun (WGS) entry which is preliminary data.</text>
</comment>
<proteinExistence type="predicted"/>
<organism evidence="1 2">
    <name type="scientific">Riccia fluitans</name>
    <dbReference type="NCBI Taxonomy" id="41844"/>
    <lineage>
        <taxon>Eukaryota</taxon>
        <taxon>Viridiplantae</taxon>
        <taxon>Streptophyta</taxon>
        <taxon>Embryophyta</taxon>
        <taxon>Marchantiophyta</taxon>
        <taxon>Marchantiopsida</taxon>
        <taxon>Marchantiidae</taxon>
        <taxon>Marchantiales</taxon>
        <taxon>Ricciaceae</taxon>
        <taxon>Riccia</taxon>
    </lineage>
</organism>
<dbReference type="EMBL" id="JBHFFA010000001">
    <property type="protein sequence ID" value="KAL2652115.1"/>
    <property type="molecule type" value="Genomic_DNA"/>
</dbReference>
<protein>
    <submittedName>
        <fullName evidence="1">Uncharacterized protein</fullName>
    </submittedName>
</protein>
<keyword evidence="2" id="KW-1185">Reference proteome</keyword>
<reference evidence="1 2" key="1">
    <citation type="submission" date="2024-09" db="EMBL/GenBank/DDBJ databases">
        <title>Chromosome-scale assembly of Riccia fluitans.</title>
        <authorList>
            <person name="Paukszto L."/>
            <person name="Sawicki J."/>
            <person name="Karawczyk K."/>
            <person name="Piernik-Szablinska J."/>
            <person name="Szczecinska M."/>
            <person name="Mazdziarz M."/>
        </authorList>
    </citation>
    <scope>NUCLEOTIDE SEQUENCE [LARGE SCALE GENOMIC DNA]</scope>
    <source>
        <strain evidence="1">Rf_01</strain>
        <tissue evidence="1">Aerial parts of the thallus</tissue>
    </source>
</reference>